<comment type="caution">
    <text evidence="1">The sequence shown here is derived from an EMBL/GenBank/DDBJ whole genome shotgun (WGS) entry which is preliminary data.</text>
</comment>
<dbReference type="Proteomes" id="UP001521116">
    <property type="component" value="Unassembled WGS sequence"/>
</dbReference>
<keyword evidence="2" id="KW-1185">Reference proteome</keyword>
<name>A0ABR3SD80_9PEZI</name>
<organism evidence="1 2">
    <name type="scientific">Neofusicoccum ribis</name>
    <dbReference type="NCBI Taxonomy" id="45134"/>
    <lineage>
        <taxon>Eukaryota</taxon>
        <taxon>Fungi</taxon>
        <taxon>Dikarya</taxon>
        <taxon>Ascomycota</taxon>
        <taxon>Pezizomycotina</taxon>
        <taxon>Dothideomycetes</taxon>
        <taxon>Dothideomycetes incertae sedis</taxon>
        <taxon>Botryosphaeriales</taxon>
        <taxon>Botryosphaeriaceae</taxon>
        <taxon>Neofusicoccum</taxon>
    </lineage>
</organism>
<accession>A0ABR3SD80</accession>
<dbReference type="EMBL" id="JAJVDC020000227">
    <property type="protein sequence ID" value="KAL1617613.1"/>
    <property type="molecule type" value="Genomic_DNA"/>
</dbReference>
<reference evidence="1 2" key="1">
    <citation type="submission" date="2024-02" db="EMBL/GenBank/DDBJ databases">
        <title>De novo assembly and annotation of 12 fungi associated with fruit tree decline syndrome in Ontario, Canada.</title>
        <authorList>
            <person name="Sulman M."/>
            <person name="Ellouze W."/>
            <person name="Ilyukhin E."/>
        </authorList>
    </citation>
    <scope>NUCLEOTIDE SEQUENCE [LARGE SCALE GENOMIC DNA]</scope>
    <source>
        <strain evidence="1 2">M1-105</strain>
    </source>
</reference>
<evidence type="ECO:0000313" key="1">
    <source>
        <dbReference type="EMBL" id="KAL1617613.1"/>
    </source>
</evidence>
<proteinExistence type="predicted"/>
<protein>
    <submittedName>
        <fullName evidence="1">Uncharacterized protein</fullName>
    </submittedName>
</protein>
<sequence length="203" mass="22904">MSSNAPVSIPVSGIMLELHRLLSDAPSDLTTQEYDYFCKIIDDLEESIDKLLDPDNYVVVVRLETFVQAPTNTRYWTATVCVHDSKNLMCKLLDAVPRSAKLKEDALHDLAVQVRRFCKRYEEVYDKAELIMNLTVGSTKILPLLTVEIVPRARADTYNLSVGFFGVTAATAPPDYKFVDRDGFMDFMSAFRHLEGRINSICG</sequence>
<gene>
    <name evidence="1" type="ORF">SLS56_010903</name>
</gene>
<evidence type="ECO:0000313" key="2">
    <source>
        <dbReference type="Proteomes" id="UP001521116"/>
    </source>
</evidence>